<evidence type="ECO:0000313" key="3">
    <source>
        <dbReference type="Proteomes" id="UP000009336"/>
    </source>
</evidence>
<keyword evidence="3" id="KW-1185">Reference proteome</keyword>
<feature type="chain" id="PRO_5003921716" description="Sel1 repeat family protein" evidence="1">
    <location>
        <begin position="21"/>
        <end position="196"/>
    </location>
</feature>
<dbReference type="AlphaFoldDB" id="K8X2G0"/>
<gene>
    <name evidence="2" type="ORF">OOA_03284</name>
</gene>
<reference evidence="2 3" key="1">
    <citation type="journal article" date="2012" name="BMC Genomics">
        <title>Comparative genomics of bacteria in the genus Providencia isolated from wild Drosophila melanogaster.</title>
        <authorList>
            <person name="Galac M.R."/>
            <person name="Lazzaro B.P."/>
        </authorList>
    </citation>
    <scope>NUCLEOTIDE SEQUENCE [LARGE SCALE GENOMIC DNA]</scope>
    <source>
        <strain evidence="2 3">DSM 19968</strain>
    </source>
</reference>
<dbReference type="RefSeq" id="WP_008910699.1">
    <property type="nucleotide sequence ID" value="NZ_KB233222.1"/>
</dbReference>
<sequence>MIKNKICLLFIMLLPLLSQANKLKNISLIVFEHHNEYFTKCSNLIPNNEKEYQELIQLAELGNADANWMYARIEDRWGNKIIAKERYLLSTQRRDNYRTSSIVNLGFIFQNEGDYAKSRDLFEIAGSEGDPRGYVAIGTNYLHGSGVNMSLNRARKYYIKAAELGDRQSQFMVDNWKDVVKLKRIETRSQSNYLKR</sequence>
<evidence type="ECO:0000313" key="2">
    <source>
        <dbReference type="EMBL" id="EKT63852.1"/>
    </source>
</evidence>
<dbReference type="eggNOG" id="COG0790">
    <property type="taxonomic scope" value="Bacteria"/>
</dbReference>
<dbReference type="HOGENOM" id="CLU_121000_0_0_6"/>
<dbReference type="PATRIC" id="fig|1141662.3.peg.662"/>
<dbReference type="SUPFAM" id="SSF81901">
    <property type="entry name" value="HCP-like"/>
    <property type="match status" value="1"/>
</dbReference>
<protein>
    <recommendedName>
        <fullName evidence="4">Sel1 repeat family protein</fullName>
    </recommendedName>
</protein>
<evidence type="ECO:0000256" key="1">
    <source>
        <dbReference type="SAM" id="SignalP"/>
    </source>
</evidence>
<comment type="caution">
    <text evidence="2">The sequence shown here is derived from an EMBL/GenBank/DDBJ whole genome shotgun (WGS) entry which is preliminary data.</text>
</comment>
<dbReference type="InterPro" id="IPR006597">
    <property type="entry name" value="Sel1-like"/>
</dbReference>
<name>K8X2G0_9GAMM</name>
<dbReference type="Gene3D" id="1.25.40.10">
    <property type="entry name" value="Tetratricopeptide repeat domain"/>
    <property type="match status" value="1"/>
</dbReference>
<dbReference type="SMART" id="SM00671">
    <property type="entry name" value="SEL1"/>
    <property type="match status" value="2"/>
</dbReference>
<dbReference type="InterPro" id="IPR011990">
    <property type="entry name" value="TPR-like_helical_dom_sf"/>
</dbReference>
<dbReference type="Proteomes" id="UP000009336">
    <property type="component" value="Unassembled WGS sequence"/>
</dbReference>
<dbReference type="STRING" id="1141662.OOA_03284"/>
<organism evidence="2 3">
    <name type="scientific">Providencia burhodogranariea DSM 19968</name>
    <dbReference type="NCBI Taxonomy" id="1141662"/>
    <lineage>
        <taxon>Bacteria</taxon>
        <taxon>Pseudomonadati</taxon>
        <taxon>Pseudomonadota</taxon>
        <taxon>Gammaproteobacteria</taxon>
        <taxon>Enterobacterales</taxon>
        <taxon>Morganellaceae</taxon>
        <taxon>Providencia</taxon>
    </lineage>
</organism>
<dbReference type="OrthoDB" id="6442884at2"/>
<feature type="signal peptide" evidence="1">
    <location>
        <begin position="1"/>
        <end position="20"/>
    </location>
</feature>
<accession>K8X2G0</accession>
<proteinExistence type="predicted"/>
<dbReference type="EMBL" id="AKKL01000012">
    <property type="protein sequence ID" value="EKT63852.1"/>
    <property type="molecule type" value="Genomic_DNA"/>
</dbReference>
<keyword evidence="1" id="KW-0732">Signal</keyword>
<evidence type="ECO:0008006" key="4">
    <source>
        <dbReference type="Google" id="ProtNLM"/>
    </source>
</evidence>